<dbReference type="GO" id="GO:0009432">
    <property type="term" value="P:SOS response"/>
    <property type="evidence" value="ECO:0007669"/>
    <property type="project" value="TreeGrafter"/>
</dbReference>
<name>A0AAX1QYP5_UREUR</name>
<dbReference type="GO" id="GO:0003887">
    <property type="term" value="F:DNA-directed DNA polymerase activity"/>
    <property type="evidence" value="ECO:0007669"/>
    <property type="project" value="UniProtKB-UniRule"/>
</dbReference>
<evidence type="ECO:0000256" key="12">
    <source>
        <dbReference type="HAMAP-Rule" id="MF_01113"/>
    </source>
</evidence>
<dbReference type="Proteomes" id="UP000253077">
    <property type="component" value="Unassembled WGS sequence"/>
</dbReference>
<gene>
    <name evidence="12" type="primary">dinB</name>
    <name evidence="14" type="ORF">DSQ42_02380</name>
</gene>
<evidence type="ECO:0000313" key="15">
    <source>
        <dbReference type="Proteomes" id="UP000253077"/>
    </source>
</evidence>
<evidence type="ECO:0000313" key="14">
    <source>
        <dbReference type="EMBL" id="RCJ01096.1"/>
    </source>
</evidence>
<feature type="binding site" evidence="12">
    <location>
        <position position="13"/>
    </location>
    <ligand>
        <name>Mg(2+)</name>
        <dbReference type="ChEBI" id="CHEBI:18420"/>
    </ligand>
</feature>
<dbReference type="Gene3D" id="3.30.1490.100">
    <property type="entry name" value="DNA polymerase, Y-family, little finger domain"/>
    <property type="match status" value="1"/>
</dbReference>
<feature type="binding site" evidence="12">
    <location>
        <position position="108"/>
    </location>
    <ligand>
        <name>Mg(2+)</name>
        <dbReference type="ChEBI" id="CHEBI:18420"/>
    </ligand>
</feature>
<accession>A0AAX1QYP5</accession>
<dbReference type="PANTHER" id="PTHR11076">
    <property type="entry name" value="DNA REPAIR POLYMERASE UMUC / TRANSFERASE FAMILY MEMBER"/>
    <property type="match status" value="1"/>
</dbReference>
<dbReference type="GO" id="GO:0042276">
    <property type="term" value="P:error-prone translesion synthesis"/>
    <property type="evidence" value="ECO:0007669"/>
    <property type="project" value="TreeGrafter"/>
</dbReference>
<keyword evidence="10 12" id="KW-0234">DNA repair</keyword>
<evidence type="ECO:0000256" key="4">
    <source>
        <dbReference type="ARBA" id="ARBA00022695"/>
    </source>
</evidence>
<dbReference type="GO" id="GO:0000287">
    <property type="term" value="F:magnesium ion binding"/>
    <property type="evidence" value="ECO:0007669"/>
    <property type="project" value="UniProtKB-UniRule"/>
</dbReference>
<keyword evidence="9 12" id="KW-0239">DNA-directed DNA polymerase</keyword>
<comment type="catalytic activity">
    <reaction evidence="11 12">
        <text>DNA(n) + a 2'-deoxyribonucleoside 5'-triphosphate = DNA(n+1) + diphosphate</text>
        <dbReference type="Rhea" id="RHEA:22508"/>
        <dbReference type="Rhea" id="RHEA-COMP:17339"/>
        <dbReference type="Rhea" id="RHEA-COMP:17340"/>
        <dbReference type="ChEBI" id="CHEBI:33019"/>
        <dbReference type="ChEBI" id="CHEBI:61560"/>
        <dbReference type="ChEBI" id="CHEBI:173112"/>
        <dbReference type="EC" id="2.7.7.7"/>
    </reaction>
</comment>
<feature type="domain" description="UmuC" evidence="13">
    <location>
        <begin position="9"/>
        <end position="191"/>
    </location>
</feature>
<dbReference type="NCBIfam" id="NF002677">
    <property type="entry name" value="PRK02406.1"/>
    <property type="match status" value="1"/>
</dbReference>
<dbReference type="HAMAP" id="MF_01113">
    <property type="entry name" value="DNApol_IV"/>
    <property type="match status" value="1"/>
</dbReference>
<dbReference type="GO" id="GO:0006281">
    <property type="term" value="P:DNA repair"/>
    <property type="evidence" value="ECO:0007669"/>
    <property type="project" value="UniProtKB-UniRule"/>
</dbReference>
<dbReference type="SUPFAM" id="SSF56672">
    <property type="entry name" value="DNA/RNA polymerases"/>
    <property type="match status" value="1"/>
</dbReference>
<comment type="subcellular location">
    <subcellularLocation>
        <location evidence="12">Cytoplasm</location>
    </subcellularLocation>
</comment>
<feature type="active site" evidence="12">
    <location>
        <position position="109"/>
    </location>
</feature>
<evidence type="ECO:0000256" key="2">
    <source>
        <dbReference type="ARBA" id="ARBA00022457"/>
    </source>
</evidence>
<dbReference type="InterPro" id="IPR043502">
    <property type="entry name" value="DNA/RNA_pol_sf"/>
</dbReference>
<dbReference type="RefSeq" id="WP_004027185.1">
    <property type="nucleotide sequence ID" value="NZ_JAWFGR010000005.1"/>
</dbReference>
<dbReference type="InterPro" id="IPR022880">
    <property type="entry name" value="DNApol_IV"/>
</dbReference>
<comment type="caution">
    <text evidence="14">The sequence shown here is derived from an EMBL/GenBank/DDBJ whole genome shotgun (WGS) entry which is preliminary data.</text>
</comment>
<evidence type="ECO:0000259" key="13">
    <source>
        <dbReference type="PROSITE" id="PS50173"/>
    </source>
</evidence>
<evidence type="ECO:0000256" key="1">
    <source>
        <dbReference type="ARBA" id="ARBA00010945"/>
    </source>
</evidence>
<dbReference type="Gene3D" id="3.40.1170.60">
    <property type="match status" value="1"/>
</dbReference>
<dbReference type="CDD" id="cd03586">
    <property type="entry name" value="PolY_Pol_IV_kappa"/>
    <property type="match status" value="1"/>
</dbReference>
<dbReference type="InterPro" id="IPR036775">
    <property type="entry name" value="DNA_pol_Y-fam_lit_finger_sf"/>
</dbReference>
<dbReference type="Gene3D" id="3.30.70.270">
    <property type="match status" value="1"/>
</dbReference>
<keyword evidence="12" id="KW-0963">Cytoplasm</keyword>
<reference evidence="14 15" key="1">
    <citation type="submission" date="2018-07" db="EMBL/GenBank/DDBJ databases">
        <title>Ureaplasma urealyticum 1000 the multidrug-resistant clinical isolate obtained from scrapings of the urogenital tract of a woman with inflammatory diseases of the reproductive organs.</title>
        <authorList>
            <person name="Kolesnikova E.A."/>
            <person name="Alekseeva A.E."/>
            <person name="Brusnigina N.F."/>
            <person name="Makhova M.A."/>
        </authorList>
    </citation>
    <scope>NUCLEOTIDE SEQUENCE [LARGE SCALE GENOMIC DNA]</scope>
    <source>
        <strain evidence="14 15">1000</strain>
    </source>
</reference>
<protein>
    <recommendedName>
        <fullName evidence="12">DNA polymerase IV</fullName>
        <shortName evidence="12">Pol IV</shortName>
        <ecNumber evidence="12">2.7.7.7</ecNumber>
    </recommendedName>
</protein>
<evidence type="ECO:0000256" key="7">
    <source>
        <dbReference type="ARBA" id="ARBA00022763"/>
    </source>
</evidence>
<keyword evidence="12" id="KW-0238">DNA-binding</keyword>
<evidence type="ECO:0000256" key="11">
    <source>
        <dbReference type="ARBA" id="ARBA00049244"/>
    </source>
</evidence>
<dbReference type="PROSITE" id="PS50173">
    <property type="entry name" value="UMUC"/>
    <property type="match status" value="1"/>
</dbReference>
<organism evidence="14 15">
    <name type="scientific">Ureaplasma urealyticum</name>
    <name type="common">Ureaplasma urealyticum biotype 2</name>
    <dbReference type="NCBI Taxonomy" id="2130"/>
    <lineage>
        <taxon>Bacteria</taxon>
        <taxon>Bacillati</taxon>
        <taxon>Mycoplasmatota</taxon>
        <taxon>Mycoplasmoidales</taxon>
        <taxon>Mycoplasmoidaceae</taxon>
        <taxon>Ureaplasma</taxon>
    </lineage>
</organism>
<keyword evidence="6 12" id="KW-0479">Metal-binding</keyword>
<evidence type="ECO:0000256" key="3">
    <source>
        <dbReference type="ARBA" id="ARBA00022679"/>
    </source>
</evidence>
<sequence length="360" mass="41339">MQSSGQKIIMHLDIDAFYATVSELLHPEYKNFPIAVGSLNSRTGIISSPNYLARSYGVKSAMPIFLAKELCPNLIILPCEHDIYQTYSNHFFQIVNKYCNKVEITSIDECFIDATNSIKKYHNNVRLLAAKIQNEVKNKLNLSISVGISFNKTIAKMATELNKPFGISIIDENKITNLIHELDISKIPFIGEIKSQELYAINIFKIKELIASNNKQKASLVLGSMYQNLVNDLKGLNEIKTIEDDIYKSISHSKTFNEDLNDFYEISNELNELISNVVNRLKKHNLMTNNISINIKYPNFQTKVKQKRLDYYTDDYQTIFLAIKNLFKKVYKDELVRLIGVSLNKLVPKESVKKQLFLFD</sequence>
<comment type="function">
    <text evidence="12">Poorly processive, error-prone DNA polymerase involved in untargeted mutagenesis. Copies undamaged DNA at stalled replication forks, which arise in vivo from mismatched or misaligned primer ends. These misaligned primers can be extended by PolIV. Exhibits no 3'-5' exonuclease (proofreading) activity. May be involved in translesional synthesis, in conjunction with the beta clamp from PolIII.</text>
</comment>
<evidence type="ECO:0000256" key="8">
    <source>
        <dbReference type="ARBA" id="ARBA00022842"/>
    </source>
</evidence>
<keyword evidence="7 12" id="KW-0227">DNA damage</keyword>
<dbReference type="GO" id="GO:0006261">
    <property type="term" value="P:DNA-templated DNA replication"/>
    <property type="evidence" value="ECO:0007669"/>
    <property type="project" value="UniProtKB-UniRule"/>
</dbReference>
<keyword evidence="5 12" id="KW-0235">DNA replication</keyword>
<dbReference type="InterPro" id="IPR050116">
    <property type="entry name" value="DNA_polymerase-Y"/>
</dbReference>
<dbReference type="AlphaFoldDB" id="A0AAX1QYP5"/>
<dbReference type="SUPFAM" id="SSF100879">
    <property type="entry name" value="Lesion bypass DNA polymerase (Y-family), little finger domain"/>
    <property type="match status" value="1"/>
</dbReference>
<dbReference type="Gene3D" id="1.10.150.20">
    <property type="entry name" value="5' to 3' exonuclease, C-terminal subdomain"/>
    <property type="match status" value="1"/>
</dbReference>
<dbReference type="EC" id="2.7.7.7" evidence="12"/>
<dbReference type="InterPro" id="IPR001126">
    <property type="entry name" value="UmuC"/>
</dbReference>
<comment type="cofactor">
    <cofactor evidence="12">
        <name>Mg(2+)</name>
        <dbReference type="ChEBI" id="CHEBI:18420"/>
    </cofactor>
    <text evidence="12">Binds 2 magnesium ions per subunit.</text>
</comment>
<keyword evidence="4 12" id="KW-0548">Nucleotidyltransferase</keyword>
<dbReference type="InterPro" id="IPR017961">
    <property type="entry name" value="DNA_pol_Y-fam_little_finger"/>
</dbReference>
<dbReference type="SMR" id="A0AAX1QYP5"/>
<dbReference type="Pfam" id="PF00817">
    <property type="entry name" value="IMS"/>
    <property type="match status" value="1"/>
</dbReference>
<keyword evidence="3 12" id="KW-0808">Transferase</keyword>
<keyword evidence="2 12" id="KW-0515">Mutator protein</keyword>
<comment type="subunit">
    <text evidence="12">Monomer.</text>
</comment>
<proteinExistence type="inferred from homology"/>
<dbReference type="InterPro" id="IPR043128">
    <property type="entry name" value="Rev_trsase/Diguanyl_cyclase"/>
</dbReference>
<keyword evidence="8 12" id="KW-0460">Magnesium</keyword>
<evidence type="ECO:0000256" key="10">
    <source>
        <dbReference type="ARBA" id="ARBA00023204"/>
    </source>
</evidence>
<evidence type="ECO:0000256" key="6">
    <source>
        <dbReference type="ARBA" id="ARBA00022723"/>
    </source>
</evidence>
<comment type="similarity">
    <text evidence="1 12">Belongs to the DNA polymerase type-Y family.</text>
</comment>
<dbReference type="Pfam" id="PF11799">
    <property type="entry name" value="IMS_C"/>
    <property type="match status" value="1"/>
</dbReference>
<dbReference type="PANTHER" id="PTHR11076:SF33">
    <property type="entry name" value="DNA POLYMERASE KAPPA"/>
    <property type="match status" value="1"/>
</dbReference>
<dbReference type="GO" id="GO:0005829">
    <property type="term" value="C:cytosol"/>
    <property type="evidence" value="ECO:0007669"/>
    <property type="project" value="TreeGrafter"/>
</dbReference>
<dbReference type="GO" id="GO:0003684">
    <property type="term" value="F:damaged DNA binding"/>
    <property type="evidence" value="ECO:0007669"/>
    <property type="project" value="InterPro"/>
</dbReference>
<dbReference type="EMBL" id="QOKT01000007">
    <property type="protein sequence ID" value="RCJ01096.1"/>
    <property type="molecule type" value="Genomic_DNA"/>
</dbReference>
<dbReference type="FunFam" id="3.30.1490.100:FF:000004">
    <property type="entry name" value="DNA polymerase IV"/>
    <property type="match status" value="1"/>
</dbReference>
<evidence type="ECO:0000256" key="9">
    <source>
        <dbReference type="ARBA" id="ARBA00022932"/>
    </source>
</evidence>
<evidence type="ECO:0000256" key="5">
    <source>
        <dbReference type="ARBA" id="ARBA00022705"/>
    </source>
</evidence>
<feature type="site" description="Substrate discrimination" evidence="12">
    <location>
        <position position="18"/>
    </location>
</feature>